<evidence type="ECO:0000313" key="2">
    <source>
        <dbReference type="EMBL" id="KSV17970.1"/>
    </source>
</evidence>
<evidence type="ECO:0000256" key="1">
    <source>
        <dbReference type="SAM" id="Phobius"/>
    </source>
</evidence>
<evidence type="ECO:0000313" key="3">
    <source>
        <dbReference type="Proteomes" id="UP000053577"/>
    </source>
</evidence>
<gene>
    <name evidence="2" type="ORF">DA01_04830</name>
</gene>
<keyword evidence="1" id="KW-0812">Transmembrane</keyword>
<dbReference type="SUPFAM" id="SSF53474">
    <property type="entry name" value="alpha/beta-Hydrolases"/>
    <property type="match status" value="1"/>
</dbReference>
<evidence type="ECO:0008006" key="4">
    <source>
        <dbReference type="Google" id="ProtNLM"/>
    </source>
</evidence>
<dbReference type="PATRIC" id="fig|61435.5.peg.950"/>
<keyword evidence="1" id="KW-1133">Transmembrane helix</keyword>
<name>A0A0V8M2I6_9CHLR</name>
<sequence>MQKKLFYLLIVILVSGLGILGILRFSGQDGEATDYSNPDNWLSLPSQAVMEVDIFYLYPTVYHKQASTDPDICEVNNDMMHFGAQMAYKLQATAFETVGNIYAPYYRQGDAATCLSLTEEDRYNLLSGAPEEDAMAAFDYYIKHFNNGKPFILAGHSQGSEILLYLLSDYMGKHPDVYKQMIAAYAIGYSVTEDYLAKNPHLRFAENATDTGVIISYNTQAAEIEGKNLIVSEGALVINPISWTRDDAPASASENLGSYLPGADGYIPINPDTELKKIMGLADARVDNAKGVLVCSSVDAEAWFSGNPVLGKGVYHSYDYSFYYYNLRQNAADRARAFLDNNG</sequence>
<organism evidence="2 3">
    <name type="scientific">Dehalococcoides mccartyi</name>
    <dbReference type="NCBI Taxonomy" id="61435"/>
    <lineage>
        <taxon>Bacteria</taxon>
        <taxon>Bacillati</taxon>
        <taxon>Chloroflexota</taxon>
        <taxon>Dehalococcoidia</taxon>
        <taxon>Dehalococcoidales</taxon>
        <taxon>Dehalococcoidaceae</taxon>
        <taxon>Dehalococcoides</taxon>
    </lineage>
</organism>
<dbReference type="InterPro" id="IPR021440">
    <property type="entry name" value="DUF3089"/>
</dbReference>
<reference evidence="2 3" key="1">
    <citation type="journal article" date="2015" name="Sci. Rep.">
        <title>A comparative genomics and reductive dehalogenase gene transcription study of two chloroethene-respiring bacteria, Dehalococcoides mccartyi strains MB and 11a.</title>
        <authorList>
            <person name="Low A."/>
            <person name="Shen Z."/>
            <person name="Cheng D."/>
            <person name="Rogers M.J."/>
            <person name="Lee P.K."/>
            <person name="He J."/>
        </authorList>
    </citation>
    <scope>NUCLEOTIDE SEQUENCE [LARGE SCALE GENOMIC DNA]</scope>
    <source>
        <strain evidence="2 3">MB</strain>
    </source>
</reference>
<dbReference type="Gene3D" id="3.40.50.1820">
    <property type="entry name" value="alpha/beta hydrolase"/>
    <property type="match status" value="1"/>
</dbReference>
<dbReference type="OrthoDB" id="9794645at2"/>
<dbReference type="InterPro" id="IPR029058">
    <property type="entry name" value="AB_hydrolase_fold"/>
</dbReference>
<accession>A0A0V8M2I6</accession>
<dbReference type="AlphaFoldDB" id="A0A0V8M2I6"/>
<dbReference type="Pfam" id="PF11288">
    <property type="entry name" value="DUF3089"/>
    <property type="match status" value="1"/>
</dbReference>
<dbReference type="EMBL" id="JGYD01000018">
    <property type="protein sequence ID" value="KSV17970.1"/>
    <property type="molecule type" value="Genomic_DNA"/>
</dbReference>
<protein>
    <recommendedName>
        <fullName evidence="4">DUF3089 domain-containing protein</fullName>
    </recommendedName>
</protein>
<keyword evidence="1" id="KW-0472">Membrane</keyword>
<dbReference type="Proteomes" id="UP000053577">
    <property type="component" value="Unassembled WGS sequence"/>
</dbReference>
<comment type="caution">
    <text evidence="2">The sequence shown here is derived from an EMBL/GenBank/DDBJ whole genome shotgun (WGS) entry which is preliminary data.</text>
</comment>
<dbReference type="RefSeq" id="WP_058292479.1">
    <property type="nucleotide sequence ID" value="NZ_JGYD01000018.1"/>
</dbReference>
<feature type="transmembrane region" description="Helical" evidence="1">
    <location>
        <begin position="5"/>
        <end position="25"/>
    </location>
</feature>
<proteinExistence type="predicted"/>